<evidence type="ECO:0000313" key="3">
    <source>
        <dbReference type="Proteomes" id="UP000060277"/>
    </source>
</evidence>
<feature type="region of interest" description="Disordered" evidence="1">
    <location>
        <begin position="582"/>
        <end position="625"/>
    </location>
</feature>
<name>A0ABN4JEK9_9BURK</name>
<evidence type="ECO:0000256" key="1">
    <source>
        <dbReference type="SAM" id="MobiDB-lite"/>
    </source>
</evidence>
<organism evidence="2 3">
    <name type="scientific">Pandoraea norimbergensis</name>
    <dbReference type="NCBI Taxonomy" id="93219"/>
    <lineage>
        <taxon>Bacteria</taxon>
        <taxon>Pseudomonadati</taxon>
        <taxon>Pseudomonadota</taxon>
        <taxon>Betaproteobacteria</taxon>
        <taxon>Burkholderiales</taxon>
        <taxon>Burkholderiaceae</taxon>
        <taxon>Pandoraea</taxon>
    </lineage>
</organism>
<dbReference type="RefSeq" id="WP_058376293.1">
    <property type="nucleotide sequence ID" value="NZ_CP013480.3"/>
</dbReference>
<protein>
    <submittedName>
        <fullName evidence="2">Uncharacterized protein</fullName>
    </submittedName>
</protein>
<feature type="compositionally biased region" description="Polar residues" evidence="1">
    <location>
        <begin position="596"/>
        <end position="606"/>
    </location>
</feature>
<sequence>MKDPVPKQAEQARSIDETHATARATSVIEDKRPAAQAHAQLREMTERGRRALQFQAQQRAVSRDVLAEPQAHRVMPGGQRVVQRLVFIGASTRPLGSTAPQVGEVAQIAQAVAPAQAAQIVATFRAWIRDPSSRRFADARAAVAAILNTLGGVTPPTPPSEEPAARRSGDSGEPREPISTSQPDPRGQIVPSHVTTQDEPPGDPGRIDHDDEVVATDLVPQGNEREPVLPDRSTAESSSQPAPDLASQIRPEASTRVGFEIELGEVYRFPESARPTLERLLNRTLAEYVVVEPSARRGEPPRPRALLEVLLDDIKPIVPGQEGDRVTAQVEFRTPPFAFAALNTTLASQLRGAISRFPTSMFTSGSPSTTNDWRPTALLRQHARQLTEGAPDHGRFAISATSALAQHATISIELGAFGRLGGDQQGQLFPAGRGAANKQQLVERLARLTGGGGRLDASTGGRNRAGSTVKTPVESILAADSELRAPQGTDEPGSVTVDGSTGHPYAPIDEAVRQIQAEGRFPSLQGEGGQGFRAVAEKLQPPLRDRVSGELRVLVEHRNGSLVRAVNEALRGRPEALRPITAAAGEMDRQRVPLTRPQSSGTSSRESPATASTVSTTASRVQPEAVQGARPVIAAPPGPMNVLQLIQHYGPGVLWARQGDTFSAEFLQFRDQQATALQTLVQHGLAQAEATAIGADLTLEVGNAGAAALAPHPPAALQEQIFDAVDDVWGRDLWALLRYFNGG</sequence>
<keyword evidence="3" id="KW-1185">Reference proteome</keyword>
<feature type="region of interest" description="Disordered" evidence="1">
    <location>
        <begin position="1"/>
        <end position="40"/>
    </location>
</feature>
<feature type="region of interest" description="Disordered" evidence="1">
    <location>
        <begin position="150"/>
        <end position="251"/>
    </location>
</feature>
<reference evidence="3" key="1">
    <citation type="submission" date="2015-12" db="EMBL/GenBank/DDBJ databases">
        <title>Complete genome sequence of Pandoraea norimbergensis DSM 11628.</title>
        <authorList>
            <person name="Ee R."/>
            <person name="Lim Y.-L."/>
            <person name="Yong D."/>
            <person name="Yin W.-F."/>
            <person name="Chan K.-G."/>
        </authorList>
    </citation>
    <scope>NUCLEOTIDE SEQUENCE [LARGE SCALE GENOMIC DNA]</scope>
    <source>
        <strain evidence="3">DSM 11628</strain>
    </source>
</reference>
<proteinExistence type="predicted"/>
<feature type="compositionally biased region" description="Basic and acidic residues" evidence="1">
    <location>
        <begin position="163"/>
        <end position="176"/>
    </location>
</feature>
<dbReference type="EMBL" id="CP013480">
    <property type="protein sequence ID" value="ALS59356.1"/>
    <property type="molecule type" value="Genomic_DNA"/>
</dbReference>
<feature type="compositionally biased region" description="Low complexity" evidence="1">
    <location>
        <begin position="607"/>
        <end position="619"/>
    </location>
</feature>
<accession>A0ABN4JEK9</accession>
<evidence type="ECO:0000313" key="2">
    <source>
        <dbReference type="EMBL" id="ALS59356.1"/>
    </source>
</evidence>
<feature type="region of interest" description="Disordered" evidence="1">
    <location>
        <begin position="450"/>
        <end position="470"/>
    </location>
</feature>
<gene>
    <name evidence="2" type="ORF">AT302_05875</name>
</gene>
<dbReference type="Proteomes" id="UP000060277">
    <property type="component" value="Chromosome"/>
</dbReference>